<evidence type="ECO:0000256" key="4">
    <source>
        <dbReference type="ARBA" id="ARBA00022729"/>
    </source>
</evidence>
<dbReference type="Gene3D" id="2.60.40.1180">
    <property type="entry name" value="Golgi alpha-mannosidase II"/>
    <property type="match status" value="1"/>
</dbReference>
<dbReference type="RefSeq" id="WP_346757081.1">
    <property type="nucleotide sequence ID" value="NZ_JAUJEB010000001.1"/>
</dbReference>
<dbReference type="PRINTS" id="PR00741">
    <property type="entry name" value="GLHYDRLASE29"/>
</dbReference>
<feature type="domain" description="Glycoside hydrolase family 29 N-terminal" evidence="7">
    <location>
        <begin position="23"/>
        <end position="392"/>
    </location>
</feature>
<comment type="caution">
    <text evidence="9">The sequence shown here is derived from an EMBL/GenBank/DDBJ whole genome shotgun (WGS) entry which is preliminary data.</text>
</comment>
<protein>
    <recommendedName>
        <fullName evidence="3">alpha-L-fucosidase</fullName>
        <ecNumber evidence="3">3.2.1.51</ecNumber>
    </recommendedName>
</protein>
<dbReference type="SMART" id="SM00812">
    <property type="entry name" value="Alpha_L_fucos"/>
    <property type="match status" value="1"/>
</dbReference>
<dbReference type="EMBL" id="JAUJEB010000001">
    <property type="protein sequence ID" value="MDN5211753.1"/>
    <property type="molecule type" value="Genomic_DNA"/>
</dbReference>
<evidence type="ECO:0000256" key="3">
    <source>
        <dbReference type="ARBA" id="ARBA00012662"/>
    </source>
</evidence>
<comment type="similarity">
    <text evidence="2">Belongs to the glycosyl hydrolase 29 family.</text>
</comment>
<keyword evidence="6" id="KW-0326">Glycosidase</keyword>
<evidence type="ECO:0000313" key="10">
    <source>
        <dbReference type="Proteomes" id="UP001172083"/>
    </source>
</evidence>
<evidence type="ECO:0000256" key="2">
    <source>
        <dbReference type="ARBA" id="ARBA00007951"/>
    </source>
</evidence>
<dbReference type="PIRSF" id="PIRSF001092">
    <property type="entry name" value="Alpha-L-fucosidase"/>
    <property type="match status" value="1"/>
</dbReference>
<dbReference type="Pfam" id="PF01120">
    <property type="entry name" value="Alpha_L_fucos"/>
    <property type="match status" value="1"/>
</dbReference>
<dbReference type="Proteomes" id="UP001172083">
    <property type="component" value="Unassembled WGS sequence"/>
</dbReference>
<dbReference type="InterPro" id="IPR017853">
    <property type="entry name" value="GH"/>
</dbReference>
<evidence type="ECO:0000259" key="7">
    <source>
        <dbReference type="Pfam" id="PF01120"/>
    </source>
</evidence>
<dbReference type="InterPro" id="IPR013780">
    <property type="entry name" value="Glyco_hydro_b"/>
</dbReference>
<dbReference type="InterPro" id="IPR016286">
    <property type="entry name" value="FUC_metazoa-typ"/>
</dbReference>
<dbReference type="EC" id="3.2.1.51" evidence="3"/>
<dbReference type="PANTHER" id="PTHR10030">
    <property type="entry name" value="ALPHA-L-FUCOSIDASE"/>
    <property type="match status" value="1"/>
</dbReference>
<gene>
    <name evidence="9" type="ORF">QQ020_06815</name>
</gene>
<accession>A0ABT8L236</accession>
<dbReference type="PANTHER" id="PTHR10030:SF37">
    <property type="entry name" value="ALPHA-L-FUCOSIDASE-RELATED"/>
    <property type="match status" value="1"/>
</dbReference>
<evidence type="ECO:0000313" key="9">
    <source>
        <dbReference type="EMBL" id="MDN5211753.1"/>
    </source>
</evidence>
<evidence type="ECO:0000259" key="8">
    <source>
        <dbReference type="Pfam" id="PF16757"/>
    </source>
</evidence>
<dbReference type="InterPro" id="IPR057739">
    <property type="entry name" value="Glyco_hydro_29_N"/>
</dbReference>
<sequence length="509" mass="58691">MFKKVLLSCLILLLALVSFVYIKQTPAKEKKPYQPNWESLKKYETPEWFCDAKLGIFIHWGPYSVPAFGSEWYPRFMYQDSVIWNGEGEVIRAEPSWVYNHHLETYGHPGEFGYKDFIPMFKAEKFDADEWMDIFEKAGAKYVVPVAEHHDAFAMYNSSITRWNAVNMGPRRDVLKELSEAGKQRGLKIGASSHFAFNWDYFHKKAGFDTADPQFADLYGRQHEPYIPADQEFIDLWWRRTKEIIDNYQPDVLWFDFVLDREEYVPYHPKLAAYYYNKGLEWDKEVVLQNKNFNNFESYPPGTNVLDLERGKLADIGKYPWQTDTSIGKNSWCYVKDWNSKSPNTIVDDLIDVVSKNGNLLLNVGPKADGSIPEDQKEVLFALGDWLATNGKAIYGTRPWKVFGEGPTKVATGHHSEQQNKTLTSKDFRFTSKGNNLYAMSLDWSQDGTYFIKSLGKNSGLLATEKINEITLLSAPGAVQWEQQDDGLFIQIDPEKQGNYACAFEIQLD</sequence>
<dbReference type="SUPFAM" id="SSF51445">
    <property type="entry name" value="(Trans)glycosidases"/>
    <property type="match status" value="1"/>
</dbReference>
<dbReference type="Pfam" id="PF16757">
    <property type="entry name" value="Fucosidase_C"/>
    <property type="match status" value="1"/>
</dbReference>
<evidence type="ECO:0000256" key="1">
    <source>
        <dbReference type="ARBA" id="ARBA00004071"/>
    </source>
</evidence>
<dbReference type="InterPro" id="IPR031919">
    <property type="entry name" value="Fucosidase_C"/>
</dbReference>
<proteinExistence type="inferred from homology"/>
<keyword evidence="4" id="KW-0732">Signal</keyword>
<reference evidence="9" key="1">
    <citation type="submission" date="2023-06" db="EMBL/GenBank/DDBJ databases">
        <title>Genomic of Agaribacillus aureum.</title>
        <authorList>
            <person name="Wang G."/>
        </authorList>
    </citation>
    <scope>NUCLEOTIDE SEQUENCE</scope>
    <source>
        <strain evidence="9">BMA12</strain>
    </source>
</reference>
<keyword evidence="10" id="KW-1185">Reference proteome</keyword>
<name>A0ABT8L236_9BACT</name>
<evidence type="ECO:0000256" key="6">
    <source>
        <dbReference type="ARBA" id="ARBA00023295"/>
    </source>
</evidence>
<dbReference type="Gene3D" id="3.20.20.80">
    <property type="entry name" value="Glycosidases"/>
    <property type="match status" value="1"/>
</dbReference>
<comment type="function">
    <text evidence="1">Alpha-L-fucosidase is responsible for hydrolyzing the alpha-1,6-linked fucose joined to the reducing-end N-acetylglucosamine of the carbohydrate moieties of glycoproteins.</text>
</comment>
<dbReference type="InterPro" id="IPR000933">
    <property type="entry name" value="Glyco_hydro_29"/>
</dbReference>
<feature type="domain" description="Alpha-L-fucosidase C-terminal" evidence="8">
    <location>
        <begin position="419"/>
        <end position="499"/>
    </location>
</feature>
<evidence type="ECO:0000256" key="5">
    <source>
        <dbReference type="ARBA" id="ARBA00022801"/>
    </source>
</evidence>
<organism evidence="9 10">
    <name type="scientific">Agaribacillus aureus</name>
    <dbReference type="NCBI Taxonomy" id="3051825"/>
    <lineage>
        <taxon>Bacteria</taxon>
        <taxon>Pseudomonadati</taxon>
        <taxon>Bacteroidota</taxon>
        <taxon>Cytophagia</taxon>
        <taxon>Cytophagales</taxon>
        <taxon>Splendidivirgaceae</taxon>
        <taxon>Agaribacillus</taxon>
    </lineage>
</organism>
<keyword evidence="5" id="KW-0378">Hydrolase</keyword>